<proteinExistence type="predicted"/>
<reference evidence="2" key="1">
    <citation type="submission" date="2022-11" db="UniProtKB">
        <authorList>
            <consortium name="WormBaseParasite"/>
        </authorList>
    </citation>
    <scope>IDENTIFICATION</scope>
</reference>
<name>A0AC35GQC2_9BILA</name>
<evidence type="ECO:0000313" key="1">
    <source>
        <dbReference type="Proteomes" id="UP000887580"/>
    </source>
</evidence>
<sequence length="85" mass="9785">MSRFVKFVAFGILFILFGSEKTQLTKGIEISTPVQIIACIVGALLIFAGLYGFYIGMRQVFIRHKKHLKKLDEREQKRRPTNLNV</sequence>
<dbReference type="Proteomes" id="UP000887580">
    <property type="component" value="Unplaced"/>
</dbReference>
<dbReference type="WBParaSite" id="PS1159_v2.g7693.t1">
    <property type="protein sequence ID" value="PS1159_v2.g7693.t1"/>
    <property type="gene ID" value="PS1159_v2.g7693"/>
</dbReference>
<protein>
    <submittedName>
        <fullName evidence="2">DUF1049 domain-containing protein</fullName>
    </submittedName>
</protein>
<accession>A0AC35GQC2</accession>
<organism evidence="1 2">
    <name type="scientific">Panagrolaimus sp. PS1159</name>
    <dbReference type="NCBI Taxonomy" id="55785"/>
    <lineage>
        <taxon>Eukaryota</taxon>
        <taxon>Metazoa</taxon>
        <taxon>Ecdysozoa</taxon>
        <taxon>Nematoda</taxon>
        <taxon>Chromadorea</taxon>
        <taxon>Rhabditida</taxon>
        <taxon>Tylenchina</taxon>
        <taxon>Panagrolaimomorpha</taxon>
        <taxon>Panagrolaimoidea</taxon>
        <taxon>Panagrolaimidae</taxon>
        <taxon>Panagrolaimus</taxon>
    </lineage>
</organism>
<evidence type="ECO:0000313" key="2">
    <source>
        <dbReference type="WBParaSite" id="PS1159_v2.g7693.t1"/>
    </source>
</evidence>